<feature type="non-terminal residue" evidence="1">
    <location>
        <position position="1"/>
    </location>
</feature>
<dbReference type="OrthoDB" id="628205at2759"/>
<dbReference type="EMBL" id="KB870811">
    <property type="protein sequence ID" value="EOA15641.1"/>
    <property type="molecule type" value="Genomic_DNA"/>
</dbReference>
<evidence type="ECO:0000313" key="1">
    <source>
        <dbReference type="EMBL" id="EOA15641.1"/>
    </source>
</evidence>
<accession>R0F2T0</accession>
<proteinExistence type="predicted"/>
<evidence type="ECO:0000313" key="2">
    <source>
        <dbReference type="Proteomes" id="UP000029121"/>
    </source>
</evidence>
<evidence type="ECO:0008006" key="3">
    <source>
        <dbReference type="Google" id="ProtNLM"/>
    </source>
</evidence>
<gene>
    <name evidence="1" type="ORF">CARUB_v10005896mg</name>
</gene>
<dbReference type="PANTHER" id="PTHR33790:SF9">
    <property type="entry name" value="POLYADENYLATE-BINDING PROTEIN-INTERACTING PROTEIN 2"/>
    <property type="match status" value="1"/>
</dbReference>
<dbReference type="eggNOG" id="ENOG502R3AA">
    <property type="taxonomic scope" value="Eukaryota"/>
</dbReference>
<dbReference type="KEGG" id="crb:17877893"/>
<organism evidence="1 2">
    <name type="scientific">Capsella rubella</name>
    <dbReference type="NCBI Taxonomy" id="81985"/>
    <lineage>
        <taxon>Eukaryota</taxon>
        <taxon>Viridiplantae</taxon>
        <taxon>Streptophyta</taxon>
        <taxon>Embryophyta</taxon>
        <taxon>Tracheophyta</taxon>
        <taxon>Spermatophyta</taxon>
        <taxon>Magnoliopsida</taxon>
        <taxon>eudicotyledons</taxon>
        <taxon>Gunneridae</taxon>
        <taxon>Pentapetalae</taxon>
        <taxon>rosids</taxon>
        <taxon>malvids</taxon>
        <taxon>Brassicales</taxon>
        <taxon>Brassicaceae</taxon>
        <taxon>Camelineae</taxon>
        <taxon>Capsella</taxon>
    </lineage>
</organism>
<dbReference type="AlphaFoldDB" id="R0F2T0"/>
<dbReference type="PANTHER" id="PTHR33790">
    <property type="entry name" value="OS05G0344200 PROTEIN"/>
    <property type="match status" value="1"/>
</dbReference>
<reference evidence="2" key="1">
    <citation type="journal article" date="2013" name="Nat. Genet.">
        <title>The Capsella rubella genome and the genomic consequences of rapid mating system evolution.</title>
        <authorList>
            <person name="Slotte T."/>
            <person name="Hazzouri K.M."/>
            <person name="Agren J.A."/>
            <person name="Koenig D."/>
            <person name="Maumus F."/>
            <person name="Guo Y.L."/>
            <person name="Steige K."/>
            <person name="Platts A.E."/>
            <person name="Escobar J.S."/>
            <person name="Newman L.K."/>
            <person name="Wang W."/>
            <person name="Mandakova T."/>
            <person name="Vello E."/>
            <person name="Smith L.M."/>
            <person name="Henz S.R."/>
            <person name="Steffen J."/>
            <person name="Takuno S."/>
            <person name="Brandvain Y."/>
            <person name="Coop G."/>
            <person name="Andolfatto P."/>
            <person name="Hu T.T."/>
            <person name="Blanchette M."/>
            <person name="Clark R.M."/>
            <person name="Quesneville H."/>
            <person name="Nordborg M."/>
            <person name="Gaut B.S."/>
            <person name="Lysak M.A."/>
            <person name="Jenkins J."/>
            <person name="Grimwood J."/>
            <person name="Chapman J."/>
            <person name="Prochnik S."/>
            <person name="Shu S."/>
            <person name="Rokhsar D."/>
            <person name="Schmutz J."/>
            <person name="Weigel D."/>
            <person name="Wright S.I."/>
        </authorList>
    </citation>
    <scope>NUCLEOTIDE SEQUENCE [LARGE SCALE GENOMIC DNA]</scope>
    <source>
        <strain evidence="2">cv. Monte Gargano</strain>
    </source>
</reference>
<sequence length="169" mass="19716">HRCDSLSTTQFDSLIGERWKMSSAMVDRRLSTLNPNAPVFDPVGFREVEDFSPKWWDLVTTSKWFRDFWLSSNSEYDFEDDGDDDFSVMEEELEEMIASSDGGSTVDSVTESDVAKYLKMLLSMTKEKLNNRSKMIMSSSCSPKYNQKKSYVMNPNFNCRRNHHIYQPR</sequence>
<dbReference type="Proteomes" id="UP000029121">
    <property type="component" value="Unassembled WGS sequence"/>
</dbReference>
<protein>
    <recommendedName>
        <fullName evidence="3">Ataxin-2 C-terminal domain-containing protein</fullName>
    </recommendedName>
</protein>
<dbReference type="InterPro" id="IPR040414">
    <property type="entry name" value="CID1/CID2"/>
</dbReference>
<name>R0F2T0_9BRAS</name>
<keyword evidence="2" id="KW-1185">Reference proteome</keyword>
<dbReference type="STRING" id="81985.R0F2T0"/>